<organism evidence="2 3">
    <name type="scientific">Candidatus Desulfacyla euxinica</name>
    <dbReference type="NCBI Taxonomy" id="2841693"/>
    <lineage>
        <taxon>Bacteria</taxon>
        <taxon>Deltaproteobacteria</taxon>
        <taxon>Candidatus Desulfacyla</taxon>
    </lineage>
</organism>
<feature type="domain" description="CGGC" evidence="1">
    <location>
        <begin position="3"/>
        <end position="110"/>
    </location>
</feature>
<evidence type="ECO:0000313" key="3">
    <source>
        <dbReference type="Proteomes" id="UP000650524"/>
    </source>
</evidence>
<evidence type="ECO:0000313" key="2">
    <source>
        <dbReference type="EMBL" id="MBC8179022.1"/>
    </source>
</evidence>
<name>A0A8J6N2J0_9DELT</name>
<comment type="caution">
    <text evidence="2">The sequence shown here is derived from an EMBL/GenBank/DDBJ whole genome shotgun (WGS) entry which is preliminary data.</text>
</comment>
<dbReference type="InterPro" id="IPR014925">
    <property type="entry name" value="CGGC_dom"/>
</dbReference>
<dbReference type="SMART" id="SM01078">
    <property type="entry name" value="CGGC"/>
    <property type="match status" value="1"/>
</dbReference>
<reference evidence="2 3" key="1">
    <citation type="submission" date="2020-08" db="EMBL/GenBank/DDBJ databases">
        <title>Bridging the membrane lipid divide: bacteria of the FCB group superphylum have the potential to synthesize archaeal ether lipids.</title>
        <authorList>
            <person name="Villanueva L."/>
            <person name="Von Meijenfeldt F.A.B."/>
            <person name="Westbye A.B."/>
            <person name="Yadav S."/>
            <person name="Hopmans E.C."/>
            <person name="Dutilh B.E."/>
            <person name="Sinninghe Damste J.S."/>
        </authorList>
    </citation>
    <scope>NUCLEOTIDE SEQUENCE [LARGE SCALE GENOMIC DNA]</scope>
    <source>
        <strain evidence="2">NIOZ-UU27</strain>
    </source>
</reference>
<dbReference type="AlphaFoldDB" id="A0A8J6N2J0"/>
<gene>
    <name evidence="2" type="ORF">H8E19_16585</name>
</gene>
<dbReference type="Pfam" id="PF08821">
    <property type="entry name" value="CGGC"/>
    <property type="match status" value="1"/>
</dbReference>
<protein>
    <submittedName>
        <fullName evidence="2">CGGC domain-containing protein</fullName>
    </submittedName>
</protein>
<accession>A0A8J6N2J0</accession>
<dbReference type="Proteomes" id="UP000650524">
    <property type="component" value="Unassembled WGS sequence"/>
</dbReference>
<dbReference type="EMBL" id="JACNJD010000337">
    <property type="protein sequence ID" value="MBC8179022.1"/>
    <property type="molecule type" value="Genomic_DNA"/>
</dbReference>
<proteinExistence type="predicted"/>
<feature type="non-terminal residue" evidence="2">
    <location>
        <position position="110"/>
    </location>
</feature>
<sequence>MARVGILGCDITTKEMNCVMVGCFGNLRGREGSFKDYPADEPLDLVGVIHCGGCPTAVGSDRIWQKVQALVDYGIDSLHLNSCLIQLCPFKDVFLETIKRDYPDLKVVEG</sequence>
<evidence type="ECO:0000259" key="1">
    <source>
        <dbReference type="SMART" id="SM01078"/>
    </source>
</evidence>